<dbReference type="Gene3D" id="3.60.10.10">
    <property type="entry name" value="Endonuclease/exonuclease/phosphatase"/>
    <property type="match status" value="1"/>
</dbReference>
<proteinExistence type="predicted"/>
<dbReference type="Proteomes" id="UP000580474">
    <property type="component" value="Unassembled WGS sequence"/>
</dbReference>
<dbReference type="SUPFAM" id="SSF56219">
    <property type="entry name" value="DNase I-like"/>
    <property type="match status" value="1"/>
</dbReference>
<organism evidence="3 4">
    <name type="scientific">Saccharopolyspora gloriosae</name>
    <dbReference type="NCBI Taxonomy" id="455344"/>
    <lineage>
        <taxon>Bacteria</taxon>
        <taxon>Bacillati</taxon>
        <taxon>Actinomycetota</taxon>
        <taxon>Actinomycetes</taxon>
        <taxon>Pseudonocardiales</taxon>
        <taxon>Pseudonocardiaceae</taxon>
        <taxon>Saccharopolyspora</taxon>
    </lineage>
</organism>
<accession>A0A840NLC7</accession>
<dbReference type="AlphaFoldDB" id="A0A840NLC7"/>
<dbReference type="GO" id="GO:0004527">
    <property type="term" value="F:exonuclease activity"/>
    <property type="evidence" value="ECO:0007669"/>
    <property type="project" value="UniProtKB-KW"/>
</dbReference>
<dbReference type="PROSITE" id="PS51257">
    <property type="entry name" value="PROKAR_LIPOPROTEIN"/>
    <property type="match status" value="1"/>
</dbReference>
<keyword evidence="3" id="KW-0269">Exonuclease</keyword>
<name>A0A840NLC7_9PSEU</name>
<evidence type="ECO:0000313" key="3">
    <source>
        <dbReference type="EMBL" id="MBB5072660.1"/>
    </source>
</evidence>
<keyword evidence="4" id="KW-1185">Reference proteome</keyword>
<keyword evidence="3" id="KW-0378">Hydrolase</keyword>
<keyword evidence="1" id="KW-0732">Signal</keyword>
<gene>
    <name evidence="3" type="ORF">BJ969_005748</name>
</gene>
<evidence type="ECO:0000313" key="4">
    <source>
        <dbReference type="Proteomes" id="UP000580474"/>
    </source>
</evidence>
<feature type="domain" description="Endonuclease/exonuclease/phosphatase" evidence="2">
    <location>
        <begin position="73"/>
        <end position="256"/>
    </location>
</feature>
<sequence>MTHIRLPRPKHPRTTTGALAAAGALLACAGFAAPAVADTTARSFDVLQLNLCHSGAADCYTGDDTAVRSGIATVRERRPDVVTLNEVCAHDITTMTRETGYHAEFAPAGRRDGGPYQCTDGRGDYGVAILAHPDLGAPSGAVTERTYTAQDGGVEQRVMLCAPFSAVSACTTHLSADAPDVAGEQCRELMGAATRAGRPAVVGGDFNLSHGGTPDVQDCVPDGWFRKGDGGVQHVFAAADFRFERTENLPVDGTDHPGLLVEMAH</sequence>
<feature type="signal peptide" evidence="1">
    <location>
        <begin position="1"/>
        <end position="37"/>
    </location>
</feature>
<dbReference type="GO" id="GO:0004519">
    <property type="term" value="F:endonuclease activity"/>
    <property type="evidence" value="ECO:0007669"/>
    <property type="project" value="UniProtKB-KW"/>
</dbReference>
<dbReference type="InterPro" id="IPR005135">
    <property type="entry name" value="Endo/exonuclease/phosphatase"/>
</dbReference>
<evidence type="ECO:0000259" key="2">
    <source>
        <dbReference type="Pfam" id="PF03372"/>
    </source>
</evidence>
<dbReference type="EMBL" id="JACHIV010000001">
    <property type="protein sequence ID" value="MBB5072660.1"/>
    <property type="molecule type" value="Genomic_DNA"/>
</dbReference>
<dbReference type="InterPro" id="IPR036691">
    <property type="entry name" value="Endo/exonu/phosph_ase_sf"/>
</dbReference>
<keyword evidence="3" id="KW-0255">Endonuclease</keyword>
<evidence type="ECO:0000256" key="1">
    <source>
        <dbReference type="SAM" id="SignalP"/>
    </source>
</evidence>
<dbReference type="Pfam" id="PF03372">
    <property type="entry name" value="Exo_endo_phos"/>
    <property type="match status" value="1"/>
</dbReference>
<comment type="caution">
    <text evidence="3">The sequence shown here is derived from an EMBL/GenBank/DDBJ whole genome shotgun (WGS) entry which is preliminary data.</text>
</comment>
<feature type="chain" id="PRO_5032495039" evidence="1">
    <location>
        <begin position="38"/>
        <end position="265"/>
    </location>
</feature>
<protein>
    <submittedName>
        <fullName evidence="3">Endonuclease/exonuclease/phosphatase family metal-dependent hydrolase</fullName>
    </submittedName>
</protein>
<keyword evidence="3" id="KW-0540">Nuclease</keyword>
<dbReference type="RefSeq" id="WP_184484168.1">
    <property type="nucleotide sequence ID" value="NZ_JACHIV010000001.1"/>
</dbReference>
<reference evidence="3 4" key="1">
    <citation type="submission" date="2020-08" db="EMBL/GenBank/DDBJ databases">
        <title>Sequencing the genomes of 1000 actinobacteria strains.</title>
        <authorList>
            <person name="Klenk H.-P."/>
        </authorList>
    </citation>
    <scope>NUCLEOTIDE SEQUENCE [LARGE SCALE GENOMIC DNA]</scope>
    <source>
        <strain evidence="3 4">DSM 45582</strain>
    </source>
</reference>